<dbReference type="SUPFAM" id="SSF48452">
    <property type="entry name" value="TPR-like"/>
    <property type="match status" value="1"/>
</dbReference>
<evidence type="ECO:0000256" key="4">
    <source>
        <dbReference type="ARBA" id="ARBA00022737"/>
    </source>
</evidence>
<proteinExistence type="predicted"/>
<evidence type="ECO:0000256" key="7">
    <source>
        <dbReference type="ARBA" id="ARBA00039966"/>
    </source>
</evidence>
<evidence type="ECO:0000256" key="5">
    <source>
        <dbReference type="ARBA" id="ARBA00022803"/>
    </source>
</evidence>
<comment type="subunit">
    <text evidence="2">Interacts with microtubules.</text>
</comment>
<protein>
    <recommendedName>
        <fullName evidence="7">Regulator of microtubule dynamics protein 1</fullName>
    </recommendedName>
    <alternativeName>
        <fullName evidence="8">Protein FAM82B</fullName>
    </alternativeName>
</protein>
<comment type="subcellular location">
    <subcellularLocation>
        <location evidence="1">Cytoplasm</location>
        <location evidence="1">Cytoskeleton</location>
    </subcellularLocation>
</comment>
<organism evidence="10 11">
    <name type="scientific">Megalurothrips usitatus</name>
    <name type="common">bean blossom thrips</name>
    <dbReference type="NCBI Taxonomy" id="439358"/>
    <lineage>
        <taxon>Eukaryota</taxon>
        <taxon>Metazoa</taxon>
        <taxon>Ecdysozoa</taxon>
        <taxon>Arthropoda</taxon>
        <taxon>Hexapoda</taxon>
        <taxon>Insecta</taxon>
        <taxon>Pterygota</taxon>
        <taxon>Neoptera</taxon>
        <taxon>Paraneoptera</taxon>
        <taxon>Thysanoptera</taxon>
        <taxon>Terebrantia</taxon>
        <taxon>Thripoidea</taxon>
        <taxon>Thripidae</taxon>
        <taxon>Megalurothrips</taxon>
    </lineage>
</organism>
<evidence type="ECO:0000256" key="6">
    <source>
        <dbReference type="ARBA" id="ARBA00023212"/>
    </source>
</evidence>
<evidence type="ECO:0000313" key="10">
    <source>
        <dbReference type="EMBL" id="KAJ1527622.1"/>
    </source>
</evidence>
<sequence length="362" mass="40731">MNHPTSNVISIALGACAVLGAAGVVLWNYFYESRRRVLLQQEISRLDLTVNQLRAELEAARPCRLRKSRANSRRSSPTRSFRSFKTVSNYDSDEDEFFDFSSGGDDEFENESTGPVDEALKILLESVDELFKTGTSESRREAYSKLTAYISKHDPTSGILWRLAKCCHGLGSACAAMGHLDQRKEFILEGLDYAKRALDLNSNDAEAHKWFAVLTGAYGDYLGMKEKIEGGYVFKTHVEKAIVLRPEDASLRHLVGRFKYEVANLSWIERKVANTIFAEVPAATLPEAIEDFKAAHRLNPTPWKENSLFLAKCYIAQRDYSEAVNWLDDAASIPVTSCEDELVEVEVQNLLSSYNGYRKKNS</sequence>
<evidence type="ECO:0000256" key="9">
    <source>
        <dbReference type="SAM" id="Phobius"/>
    </source>
</evidence>
<evidence type="ECO:0000256" key="2">
    <source>
        <dbReference type="ARBA" id="ARBA00011375"/>
    </source>
</evidence>
<keyword evidence="4" id="KW-0677">Repeat</keyword>
<dbReference type="InterPro" id="IPR011990">
    <property type="entry name" value="TPR-like_helical_dom_sf"/>
</dbReference>
<dbReference type="Pfam" id="PF21033">
    <property type="entry name" value="RMD1-3"/>
    <property type="match status" value="1"/>
</dbReference>
<feature type="transmembrane region" description="Helical" evidence="9">
    <location>
        <begin position="6"/>
        <end position="30"/>
    </location>
</feature>
<keyword evidence="11" id="KW-1185">Reference proteome</keyword>
<reference evidence="10" key="1">
    <citation type="submission" date="2022-12" db="EMBL/GenBank/DDBJ databases">
        <title>Chromosome-level genome assembly of the bean flower thrips Megalurothrips usitatus.</title>
        <authorList>
            <person name="Ma L."/>
            <person name="Liu Q."/>
            <person name="Li H."/>
            <person name="Cai W."/>
        </authorList>
    </citation>
    <scope>NUCLEOTIDE SEQUENCE</scope>
    <source>
        <strain evidence="10">Cailab_2022a</strain>
    </source>
</reference>
<keyword evidence="9" id="KW-0472">Membrane</keyword>
<dbReference type="EMBL" id="JAPTSV010000005">
    <property type="protein sequence ID" value="KAJ1527622.1"/>
    <property type="molecule type" value="Genomic_DNA"/>
</dbReference>
<keyword evidence="9" id="KW-1133">Transmembrane helix</keyword>
<dbReference type="GO" id="GO:0005876">
    <property type="term" value="C:spindle microtubule"/>
    <property type="evidence" value="ECO:0007669"/>
    <property type="project" value="TreeGrafter"/>
</dbReference>
<dbReference type="AlphaFoldDB" id="A0AAV7XQM2"/>
<name>A0AAV7XQM2_9NEOP</name>
<dbReference type="InterPro" id="IPR049039">
    <property type="entry name" value="RMD1-3_a_helical_rpt"/>
</dbReference>
<dbReference type="Gene3D" id="1.25.40.10">
    <property type="entry name" value="Tetratricopeptide repeat domain"/>
    <property type="match status" value="1"/>
</dbReference>
<dbReference type="Proteomes" id="UP001075354">
    <property type="component" value="Chromosome 5"/>
</dbReference>
<keyword evidence="9" id="KW-0812">Transmembrane</keyword>
<dbReference type="PANTHER" id="PTHR16056">
    <property type="entry name" value="REGULATOR OF MICROTUBULE DYNAMICS PROTEIN"/>
    <property type="match status" value="1"/>
</dbReference>
<dbReference type="GO" id="GO:0005739">
    <property type="term" value="C:mitochondrion"/>
    <property type="evidence" value="ECO:0007669"/>
    <property type="project" value="TreeGrafter"/>
</dbReference>
<keyword evidence="5" id="KW-0802">TPR repeat</keyword>
<evidence type="ECO:0000256" key="8">
    <source>
        <dbReference type="ARBA" id="ARBA00041958"/>
    </source>
</evidence>
<comment type="caution">
    <text evidence="10">The sequence shown here is derived from an EMBL/GenBank/DDBJ whole genome shotgun (WGS) entry which is preliminary data.</text>
</comment>
<evidence type="ECO:0000313" key="11">
    <source>
        <dbReference type="Proteomes" id="UP001075354"/>
    </source>
</evidence>
<keyword evidence="3" id="KW-0963">Cytoplasm</keyword>
<keyword evidence="6" id="KW-0206">Cytoskeleton</keyword>
<dbReference type="PANTHER" id="PTHR16056:SF16">
    <property type="entry name" value="REGULATOR OF MICROTUBULE DYNAMICS PROTEIN 1"/>
    <property type="match status" value="1"/>
</dbReference>
<gene>
    <name evidence="10" type="ORF">ONE63_007585</name>
</gene>
<dbReference type="GO" id="GO:0097431">
    <property type="term" value="C:mitotic spindle pole"/>
    <property type="evidence" value="ECO:0007669"/>
    <property type="project" value="TreeGrafter"/>
</dbReference>
<accession>A0AAV7XQM2</accession>
<dbReference type="GO" id="GO:0008017">
    <property type="term" value="F:microtubule binding"/>
    <property type="evidence" value="ECO:0007669"/>
    <property type="project" value="TreeGrafter"/>
</dbReference>
<evidence type="ECO:0000256" key="1">
    <source>
        <dbReference type="ARBA" id="ARBA00004245"/>
    </source>
</evidence>
<evidence type="ECO:0000256" key="3">
    <source>
        <dbReference type="ARBA" id="ARBA00022490"/>
    </source>
</evidence>